<evidence type="ECO:0000256" key="6">
    <source>
        <dbReference type="ARBA" id="ARBA00022989"/>
    </source>
</evidence>
<feature type="transmembrane region" description="Helical" evidence="8">
    <location>
        <begin position="181"/>
        <end position="214"/>
    </location>
</feature>
<dbReference type="InterPro" id="IPR052017">
    <property type="entry name" value="TSUP"/>
</dbReference>
<evidence type="ECO:0000256" key="4">
    <source>
        <dbReference type="ARBA" id="ARBA00022475"/>
    </source>
</evidence>
<dbReference type="Pfam" id="PF01925">
    <property type="entry name" value="TauE"/>
    <property type="match status" value="1"/>
</dbReference>
<keyword evidence="3" id="KW-0813">Transport</keyword>
<evidence type="ECO:0000256" key="1">
    <source>
        <dbReference type="ARBA" id="ARBA00004651"/>
    </source>
</evidence>
<proteinExistence type="inferred from homology"/>
<feature type="transmembrane region" description="Helical" evidence="8">
    <location>
        <begin position="226"/>
        <end position="244"/>
    </location>
</feature>
<feature type="transmembrane region" description="Helical" evidence="8">
    <location>
        <begin position="100"/>
        <end position="117"/>
    </location>
</feature>
<evidence type="ECO:0000313" key="10">
    <source>
        <dbReference type="Proteomes" id="UP000244571"/>
    </source>
</evidence>
<dbReference type="EMBL" id="CP028901">
    <property type="protein sequence ID" value="AWB33385.1"/>
    <property type="molecule type" value="Genomic_DNA"/>
</dbReference>
<keyword evidence="10" id="KW-1185">Reference proteome</keyword>
<reference evidence="9 10" key="1">
    <citation type="submission" date="2018-04" db="EMBL/GenBank/DDBJ databases">
        <title>Bordetella sp. HZ20 isolated from seawater.</title>
        <authorList>
            <person name="Sun C."/>
        </authorList>
    </citation>
    <scope>NUCLEOTIDE SEQUENCE [LARGE SCALE GENOMIC DNA]</scope>
    <source>
        <strain evidence="9 10">HZ20</strain>
    </source>
</reference>
<dbReference type="InterPro" id="IPR002781">
    <property type="entry name" value="TM_pro_TauE-like"/>
</dbReference>
<dbReference type="RefSeq" id="WP_108620814.1">
    <property type="nucleotide sequence ID" value="NZ_CP028901.1"/>
</dbReference>
<keyword evidence="7 8" id="KW-0472">Membrane</keyword>
<feature type="transmembrane region" description="Helical" evidence="8">
    <location>
        <begin position="75"/>
        <end position="94"/>
    </location>
</feature>
<feature type="transmembrane region" description="Helical" evidence="8">
    <location>
        <begin position="40"/>
        <end position="63"/>
    </location>
</feature>
<accession>A0A2R4XHW7</accession>
<keyword evidence="5 8" id="KW-0812">Transmembrane</keyword>
<organism evidence="9 10">
    <name type="scientific">Orrella marina</name>
    <dbReference type="NCBI Taxonomy" id="2163011"/>
    <lineage>
        <taxon>Bacteria</taxon>
        <taxon>Pseudomonadati</taxon>
        <taxon>Pseudomonadota</taxon>
        <taxon>Betaproteobacteria</taxon>
        <taxon>Burkholderiales</taxon>
        <taxon>Alcaligenaceae</taxon>
        <taxon>Orrella</taxon>
    </lineage>
</organism>
<dbReference type="GO" id="GO:0005886">
    <property type="term" value="C:plasma membrane"/>
    <property type="evidence" value="ECO:0007669"/>
    <property type="project" value="UniProtKB-SubCell"/>
</dbReference>
<dbReference type="KEGG" id="boz:DBV39_06340"/>
<sequence>MSDAFTYWLLITGVFLVAGLVKGVTGMGLPTVAMGLLGSIMSPATAAAMLLIPSFITNFWQLIAGPAAMKVLRRFWSTMVGIMVGTTISTRLLVSADPTITRVALGAALVAYALYALKSPKISISPAAERWLSPVIGLVTGAITGVTGVFAIPAVPYYQALNLEKNDLVQALGLSFTVSTVALAAGLLFHGAFVAGGIGISTVAVLPALIGMWLGQVIRARISAQVFRLIFLLFLLTLGLEMIVRSLF</sequence>
<evidence type="ECO:0000256" key="5">
    <source>
        <dbReference type="ARBA" id="ARBA00022692"/>
    </source>
</evidence>
<feature type="transmembrane region" description="Helical" evidence="8">
    <location>
        <begin position="7"/>
        <end position="28"/>
    </location>
</feature>
<keyword evidence="4 8" id="KW-1003">Cell membrane</keyword>
<evidence type="ECO:0000256" key="2">
    <source>
        <dbReference type="ARBA" id="ARBA00009142"/>
    </source>
</evidence>
<keyword evidence="6 8" id="KW-1133">Transmembrane helix</keyword>
<dbReference type="AlphaFoldDB" id="A0A2R4XHW7"/>
<protein>
    <recommendedName>
        <fullName evidence="8">Probable membrane transporter protein</fullName>
    </recommendedName>
</protein>
<dbReference type="PANTHER" id="PTHR30269:SF32">
    <property type="entry name" value="MEMBRANE TRANSPORTER PROTEIN-RELATED"/>
    <property type="match status" value="1"/>
</dbReference>
<dbReference type="Proteomes" id="UP000244571">
    <property type="component" value="Chromosome"/>
</dbReference>
<name>A0A2R4XHW7_9BURK</name>
<evidence type="ECO:0000256" key="8">
    <source>
        <dbReference type="RuleBase" id="RU363041"/>
    </source>
</evidence>
<feature type="transmembrane region" description="Helical" evidence="8">
    <location>
        <begin position="138"/>
        <end position="161"/>
    </location>
</feature>
<evidence type="ECO:0000256" key="7">
    <source>
        <dbReference type="ARBA" id="ARBA00023136"/>
    </source>
</evidence>
<dbReference type="OrthoDB" id="9800873at2"/>
<dbReference type="PANTHER" id="PTHR30269">
    <property type="entry name" value="TRANSMEMBRANE PROTEIN YFCA"/>
    <property type="match status" value="1"/>
</dbReference>
<gene>
    <name evidence="9" type="ORF">DBV39_06340</name>
</gene>
<evidence type="ECO:0000256" key="3">
    <source>
        <dbReference type="ARBA" id="ARBA00022448"/>
    </source>
</evidence>
<comment type="similarity">
    <text evidence="2 8">Belongs to the 4-toluene sulfonate uptake permease (TSUP) (TC 2.A.102) family.</text>
</comment>
<evidence type="ECO:0000313" key="9">
    <source>
        <dbReference type="EMBL" id="AWB33385.1"/>
    </source>
</evidence>
<comment type="subcellular location">
    <subcellularLocation>
        <location evidence="1 8">Cell membrane</location>
        <topology evidence="1 8">Multi-pass membrane protein</topology>
    </subcellularLocation>
</comment>